<proteinExistence type="predicted"/>
<sequence>MNSDDDSIDFDITISGSRLSVDHPLTPPPTTRKALLVRQLQSRFAFCALGVFVLFIVLTLILLVYNLKGWTL</sequence>
<keyword evidence="2" id="KW-1185">Reference proteome</keyword>
<dbReference type="AlphaFoldDB" id="A0A1I7XKT8"/>
<evidence type="ECO:0000313" key="3">
    <source>
        <dbReference type="WBParaSite" id="Hba_18395"/>
    </source>
</evidence>
<organism evidence="2 3">
    <name type="scientific">Heterorhabditis bacteriophora</name>
    <name type="common">Entomopathogenic nematode worm</name>
    <dbReference type="NCBI Taxonomy" id="37862"/>
    <lineage>
        <taxon>Eukaryota</taxon>
        <taxon>Metazoa</taxon>
        <taxon>Ecdysozoa</taxon>
        <taxon>Nematoda</taxon>
        <taxon>Chromadorea</taxon>
        <taxon>Rhabditida</taxon>
        <taxon>Rhabditina</taxon>
        <taxon>Rhabditomorpha</taxon>
        <taxon>Strongyloidea</taxon>
        <taxon>Heterorhabditidae</taxon>
        <taxon>Heterorhabditis</taxon>
    </lineage>
</organism>
<dbReference type="Proteomes" id="UP000095283">
    <property type="component" value="Unplaced"/>
</dbReference>
<dbReference type="WBParaSite" id="Hba_18395">
    <property type="protein sequence ID" value="Hba_18395"/>
    <property type="gene ID" value="Hba_18395"/>
</dbReference>
<keyword evidence="1" id="KW-0472">Membrane</keyword>
<evidence type="ECO:0000256" key="1">
    <source>
        <dbReference type="SAM" id="Phobius"/>
    </source>
</evidence>
<protein>
    <submittedName>
        <fullName evidence="3">Uncharacterized protein</fullName>
    </submittedName>
</protein>
<keyword evidence="1" id="KW-1133">Transmembrane helix</keyword>
<name>A0A1I7XKT8_HETBA</name>
<evidence type="ECO:0000313" key="2">
    <source>
        <dbReference type="Proteomes" id="UP000095283"/>
    </source>
</evidence>
<accession>A0A1I7XKT8</accession>
<keyword evidence="1" id="KW-0812">Transmembrane</keyword>
<feature type="transmembrane region" description="Helical" evidence="1">
    <location>
        <begin position="44"/>
        <end position="65"/>
    </location>
</feature>
<reference evidence="3" key="1">
    <citation type="submission" date="2016-11" db="UniProtKB">
        <authorList>
            <consortium name="WormBaseParasite"/>
        </authorList>
    </citation>
    <scope>IDENTIFICATION</scope>
</reference>